<dbReference type="AlphaFoldDB" id="A0A1S1WTH5"/>
<evidence type="ECO:0000313" key="1">
    <source>
        <dbReference type="EMBL" id="OHX10486.1"/>
    </source>
</evidence>
<gene>
    <name evidence="1" type="ORF">BI347_22175</name>
</gene>
<proteinExistence type="predicted"/>
<dbReference type="Proteomes" id="UP000180088">
    <property type="component" value="Unassembled WGS sequence"/>
</dbReference>
<name>A0A1S1WTH5_9NEIS</name>
<reference evidence="1 2" key="1">
    <citation type="submission" date="2016-09" db="EMBL/GenBank/DDBJ databases">
        <title>Chromobacterium muskegensis sp. nov., an insecticidal bacterium isolated from Sphagnum bogs.</title>
        <authorList>
            <person name="Sparks M.E."/>
            <person name="Blackburn M.B."/>
            <person name="Gundersen-Rindal D.E."/>
            <person name="Mitchell A."/>
            <person name="Farrar R."/>
            <person name="Kuhar D."/>
        </authorList>
    </citation>
    <scope>NUCLEOTIDE SEQUENCE [LARGE SCALE GENOMIC DNA]</scope>
    <source>
        <strain evidence="1 2">37-2</strain>
    </source>
</reference>
<protein>
    <submittedName>
        <fullName evidence="1">Uncharacterized protein</fullName>
    </submittedName>
</protein>
<sequence>MQESGAVEADVAYIRQLPTLAMRKAELKRLGRVHGDGYAWDVRRALDGSAEDERLAPLEFERHADPRAAALSAIAHAR</sequence>
<accession>A0A1S1WTH5</accession>
<comment type="caution">
    <text evidence="1">The sequence shown here is derived from an EMBL/GenBank/DDBJ whole genome shotgun (WGS) entry which is preliminary data.</text>
</comment>
<organism evidence="1 2">
    <name type="scientific">Chromobacterium sphagni</name>
    <dbReference type="NCBI Taxonomy" id="1903179"/>
    <lineage>
        <taxon>Bacteria</taxon>
        <taxon>Pseudomonadati</taxon>
        <taxon>Pseudomonadota</taxon>
        <taxon>Betaproteobacteria</taxon>
        <taxon>Neisseriales</taxon>
        <taxon>Chromobacteriaceae</taxon>
        <taxon>Chromobacterium</taxon>
    </lineage>
</organism>
<evidence type="ECO:0000313" key="2">
    <source>
        <dbReference type="Proteomes" id="UP000180088"/>
    </source>
</evidence>
<dbReference type="EMBL" id="MKCS01000004">
    <property type="protein sequence ID" value="OHX10486.1"/>
    <property type="molecule type" value="Genomic_DNA"/>
</dbReference>